<keyword evidence="3" id="KW-1185">Reference proteome</keyword>
<comment type="caution">
    <text evidence="2">The sequence shown here is derived from an EMBL/GenBank/DDBJ whole genome shotgun (WGS) entry which is preliminary data.</text>
</comment>
<sequence length="49" mass="5529">MTIFILRTTLFWIALVLSLFSDKLFKQHAKIGKIICTIIAAVAALSFLF</sequence>
<dbReference type="RefSeq" id="WP_281335517.1">
    <property type="nucleotide sequence ID" value="NZ_JARZZP010000012.1"/>
</dbReference>
<dbReference type="Proteomes" id="UP001160991">
    <property type="component" value="Unassembled WGS sequence"/>
</dbReference>
<keyword evidence="1" id="KW-0812">Transmembrane</keyword>
<reference evidence="2" key="1">
    <citation type="submission" date="2023-04" db="EMBL/GenBank/DDBJ databases">
        <title>A new Streptococcus species isolated from the patient with bacteremia.</title>
        <authorList>
            <person name="Chen Y.-S."/>
            <person name="Lee C.-Y."/>
            <person name="Chan C.-K."/>
        </authorList>
    </citation>
    <scope>NUCLEOTIDE SEQUENCE</scope>
    <source>
        <strain evidence="2">ST22-14</strain>
    </source>
</reference>
<feature type="transmembrane region" description="Helical" evidence="1">
    <location>
        <begin position="31"/>
        <end position="48"/>
    </location>
</feature>
<proteinExistence type="predicted"/>
<dbReference type="EMBL" id="JARZZP010000012">
    <property type="protein sequence ID" value="MDI1474560.1"/>
    <property type="molecule type" value="Genomic_DNA"/>
</dbReference>
<accession>A0ABT6PF50</accession>
<keyword evidence="1" id="KW-1133">Transmembrane helix</keyword>
<organism evidence="2 3">
    <name type="scientific">Streptococcus taonis</name>
    <dbReference type="NCBI Taxonomy" id="3041623"/>
    <lineage>
        <taxon>Bacteria</taxon>
        <taxon>Bacillati</taxon>
        <taxon>Bacillota</taxon>
        <taxon>Bacilli</taxon>
        <taxon>Lactobacillales</taxon>
        <taxon>Streptococcaceae</taxon>
        <taxon>Streptococcus</taxon>
    </lineage>
</organism>
<name>A0ABT6PF50_9STRE</name>
<evidence type="ECO:0000313" key="2">
    <source>
        <dbReference type="EMBL" id="MDI1474560.1"/>
    </source>
</evidence>
<evidence type="ECO:0000313" key="3">
    <source>
        <dbReference type="Proteomes" id="UP001160991"/>
    </source>
</evidence>
<evidence type="ECO:0000256" key="1">
    <source>
        <dbReference type="SAM" id="Phobius"/>
    </source>
</evidence>
<protein>
    <submittedName>
        <fullName evidence="2">Uncharacterized protein</fullName>
    </submittedName>
</protein>
<keyword evidence="1" id="KW-0472">Membrane</keyword>
<gene>
    <name evidence="2" type="ORF">QEZ38_07615</name>
</gene>